<sequence>MLSDRPGGSCIDILMWNTLKDWHNNPMSAPSAIKDDSEGYFLEEDVDVAAWISKVSSDISHPTFMNQMKVLFGSRLNFETTFSGFPSNLLRPNHQASMWITNCSTPFQQRLDVDLDSYNQAHEPVLPYDEVPPSSTPDVEMEVPAVSD</sequence>
<dbReference type="AlphaFoldDB" id="A0A0C9UFA5"/>
<proteinExistence type="predicted"/>
<protein>
    <submittedName>
        <fullName evidence="2">Uncharacterized protein</fullName>
    </submittedName>
</protein>
<dbReference type="Proteomes" id="UP000054279">
    <property type="component" value="Unassembled WGS sequence"/>
</dbReference>
<evidence type="ECO:0000313" key="3">
    <source>
        <dbReference type="Proteomes" id="UP000054279"/>
    </source>
</evidence>
<dbReference type="HOGENOM" id="CLU_037356_1_0_1"/>
<keyword evidence="3" id="KW-1185">Reference proteome</keyword>
<reference evidence="2 3" key="1">
    <citation type="submission" date="2014-06" db="EMBL/GenBank/DDBJ databases">
        <title>Evolutionary Origins and Diversification of the Mycorrhizal Mutualists.</title>
        <authorList>
            <consortium name="DOE Joint Genome Institute"/>
            <consortium name="Mycorrhizal Genomics Consortium"/>
            <person name="Kohler A."/>
            <person name="Kuo A."/>
            <person name="Nagy L.G."/>
            <person name="Floudas D."/>
            <person name="Copeland A."/>
            <person name="Barry K.W."/>
            <person name="Cichocki N."/>
            <person name="Veneault-Fourrey C."/>
            <person name="LaButti K."/>
            <person name="Lindquist E.A."/>
            <person name="Lipzen A."/>
            <person name="Lundell T."/>
            <person name="Morin E."/>
            <person name="Murat C."/>
            <person name="Riley R."/>
            <person name="Ohm R."/>
            <person name="Sun H."/>
            <person name="Tunlid A."/>
            <person name="Henrissat B."/>
            <person name="Grigoriev I.V."/>
            <person name="Hibbett D.S."/>
            <person name="Martin F."/>
        </authorList>
    </citation>
    <scope>NUCLEOTIDE SEQUENCE [LARGE SCALE GENOMIC DNA]</scope>
    <source>
        <strain evidence="2 3">SS14</strain>
    </source>
</reference>
<gene>
    <name evidence="2" type="ORF">M422DRAFT_264670</name>
</gene>
<accession>A0A0C9UFA5</accession>
<evidence type="ECO:0000313" key="2">
    <source>
        <dbReference type="EMBL" id="KIJ33404.1"/>
    </source>
</evidence>
<feature type="region of interest" description="Disordered" evidence="1">
    <location>
        <begin position="124"/>
        <end position="148"/>
    </location>
</feature>
<name>A0A0C9UFA5_SPHS4</name>
<dbReference type="EMBL" id="KN837213">
    <property type="protein sequence ID" value="KIJ33404.1"/>
    <property type="molecule type" value="Genomic_DNA"/>
</dbReference>
<evidence type="ECO:0000256" key="1">
    <source>
        <dbReference type="SAM" id="MobiDB-lite"/>
    </source>
</evidence>
<organism evidence="2 3">
    <name type="scientific">Sphaerobolus stellatus (strain SS14)</name>
    <dbReference type="NCBI Taxonomy" id="990650"/>
    <lineage>
        <taxon>Eukaryota</taxon>
        <taxon>Fungi</taxon>
        <taxon>Dikarya</taxon>
        <taxon>Basidiomycota</taxon>
        <taxon>Agaricomycotina</taxon>
        <taxon>Agaricomycetes</taxon>
        <taxon>Phallomycetidae</taxon>
        <taxon>Geastrales</taxon>
        <taxon>Sphaerobolaceae</taxon>
        <taxon>Sphaerobolus</taxon>
    </lineage>
</organism>